<keyword evidence="10" id="KW-1185">Reference proteome</keyword>
<dbReference type="PROSITE" id="PS00141">
    <property type="entry name" value="ASP_PROTEASE"/>
    <property type="match status" value="1"/>
</dbReference>
<keyword evidence="4 6" id="KW-0378">Hydrolase</keyword>
<dbReference type="Proteomes" id="UP000799770">
    <property type="component" value="Unassembled WGS sequence"/>
</dbReference>
<evidence type="ECO:0000256" key="4">
    <source>
        <dbReference type="ARBA" id="ARBA00022801"/>
    </source>
</evidence>
<accession>A0A6A5ZBN3</accession>
<dbReference type="PRINTS" id="PR00792">
    <property type="entry name" value="PEPSIN"/>
</dbReference>
<keyword evidence="2 6" id="KW-0645">Protease</keyword>
<feature type="domain" description="Peptidase A1" evidence="8">
    <location>
        <begin position="108"/>
        <end position="438"/>
    </location>
</feature>
<dbReference type="PANTHER" id="PTHR47966:SF1">
    <property type="entry name" value="ASPARTYL PROTEINASE"/>
    <property type="match status" value="1"/>
</dbReference>
<reference evidence="9" key="1">
    <citation type="journal article" date="2020" name="Stud. Mycol.">
        <title>101 Dothideomycetes genomes: a test case for predicting lifestyles and emergence of pathogens.</title>
        <authorList>
            <person name="Haridas S."/>
            <person name="Albert R."/>
            <person name="Binder M."/>
            <person name="Bloem J."/>
            <person name="Labutti K."/>
            <person name="Salamov A."/>
            <person name="Andreopoulos B."/>
            <person name="Baker S."/>
            <person name="Barry K."/>
            <person name="Bills G."/>
            <person name="Bluhm B."/>
            <person name="Cannon C."/>
            <person name="Castanera R."/>
            <person name="Culley D."/>
            <person name="Daum C."/>
            <person name="Ezra D."/>
            <person name="Gonzalez J."/>
            <person name="Henrissat B."/>
            <person name="Kuo A."/>
            <person name="Liang C."/>
            <person name="Lipzen A."/>
            <person name="Lutzoni F."/>
            <person name="Magnuson J."/>
            <person name="Mondo S."/>
            <person name="Nolan M."/>
            <person name="Ohm R."/>
            <person name="Pangilinan J."/>
            <person name="Park H.-J."/>
            <person name="Ramirez L."/>
            <person name="Alfaro M."/>
            <person name="Sun H."/>
            <person name="Tritt A."/>
            <person name="Yoshinaga Y."/>
            <person name="Zwiers L.-H."/>
            <person name="Turgeon B."/>
            <person name="Goodwin S."/>
            <person name="Spatafora J."/>
            <person name="Crous P."/>
            <person name="Grigoriev I."/>
        </authorList>
    </citation>
    <scope>NUCLEOTIDE SEQUENCE</scope>
    <source>
        <strain evidence="9">CBS 627.86</strain>
    </source>
</reference>
<proteinExistence type="inferred from homology"/>
<evidence type="ECO:0000256" key="7">
    <source>
        <dbReference type="SAM" id="MobiDB-lite"/>
    </source>
</evidence>
<dbReference type="Gene3D" id="2.40.70.10">
    <property type="entry name" value="Acid Proteases"/>
    <property type="match status" value="2"/>
</dbReference>
<evidence type="ECO:0000313" key="9">
    <source>
        <dbReference type="EMBL" id="KAF2116892.1"/>
    </source>
</evidence>
<dbReference type="PANTHER" id="PTHR47966">
    <property type="entry name" value="BETA-SITE APP-CLEAVING ENZYME, ISOFORM A-RELATED"/>
    <property type="match status" value="1"/>
</dbReference>
<evidence type="ECO:0000259" key="8">
    <source>
        <dbReference type="PROSITE" id="PS51767"/>
    </source>
</evidence>
<dbReference type="GO" id="GO:0006508">
    <property type="term" value="P:proteolysis"/>
    <property type="evidence" value="ECO:0007669"/>
    <property type="project" value="UniProtKB-KW"/>
</dbReference>
<dbReference type="InterPro" id="IPR021109">
    <property type="entry name" value="Peptidase_aspartic_dom_sf"/>
</dbReference>
<evidence type="ECO:0000256" key="6">
    <source>
        <dbReference type="RuleBase" id="RU000454"/>
    </source>
</evidence>
<feature type="active site" evidence="5">
    <location>
        <position position="329"/>
    </location>
</feature>
<evidence type="ECO:0000256" key="2">
    <source>
        <dbReference type="ARBA" id="ARBA00022670"/>
    </source>
</evidence>
<feature type="active site" evidence="5">
    <location>
        <position position="126"/>
    </location>
</feature>
<dbReference type="InterPro" id="IPR001461">
    <property type="entry name" value="Aspartic_peptidase_A1"/>
</dbReference>
<dbReference type="SUPFAM" id="SSF50630">
    <property type="entry name" value="Acid proteases"/>
    <property type="match status" value="1"/>
</dbReference>
<dbReference type="Pfam" id="PF00026">
    <property type="entry name" value="Asp"/>
    <property type="match status" value="1"/>
</dbReference>
<dbReference type="GO" id="GO:0004190">
    <property type="term" value="F:aspartic-type endopeptidase activity"/>
    <property type="evidence" value="ECO:0007669"/>
    <property type="project" value="UniProtKB-KW"/>
</dbReference>
<dbReference type="OrthoDB" id="2747330at2759"/>
<sequence length="454" mass="48507">MSSFQRIAIQRSRQYKSSGVKSYVHAMRKYGFNATKPGPYFQAKVFGSQGKFGHVGGRVRTHYALKKRDAAASTTSTAQGVSKAATSEADDGQVGDVPAEDVQNDSLYLCEVGVGTPEQKLYLDFDTGSSDLWVWSTELPQSTQSQASAQNQQVIFDASKSSTFKELSGSTWKISYGDGSSASGDVGTDVVDLGGLKVENQAVELAKELSDQFAQGNGSGLLGLAFSSINTVSPTPQKTVVDNIIAQQSGDQQLFTAYLGSWRDADEADKGASFYTFGYIDQDTVTAAGATTPNYADVDNSQGFWQIQSTSATINGQTVTRSNNTSIMDTGTTLCLVEDSLVDAVYKAIPGSKYDDQNQGYVFPSSTSADDLPEVTLAIGDQSVAFQKEDLGFADAGNGMVYGSIQSRGTMDMDIYGDAVLKAIYAIFDMNNGSPRFGWVQRKEASQNTSAPPS</sequence>
<dbReference type="InterPro" id="IPR033121">
    <property type="entry name" value="PEPTIDASE_A1"/>
</dbReference>
<organism evidence="9 10">
    <name type="scientific">Lophiotrema nucula</name>
    <dbReference type="NCBI Taxonomy" id="690887"/>
    <lineage>
        <taxon>Eukaryota</taxon>
        <taxon>Fungi</taxon>
        <taxon>Dikarya</taxon>
        <taxon>Ascomycota</taxon>
        <taxon>Pezizomycotina</taxon>
        <taxon>Dothideomycetes</taxon>
        <taxon>Pleosporomycetidae</taxon>
        <taxon>Pleosporales</taxon>
        <taxon>Lophiotremataceae</taxon>
        <taxon>Lophiotrema</taxon>
    </lineage>
</organism>
<dbReference type="EMBL" id="ML977320">
    <property type="protein sequence ID" value="KAF2116892.1"/>
    <property type="molecule type" value="Genomic_DNA"/>
</dbReference>
<evidence type="ECO:0000256" key="1">
    <source>
        <dbReference type="ARBA" id="ARBA00007447"/>
    </source>
</evidence>
<dbReference type="FunFam" id="2.40.70.10:FF:000092">
    <property type="entry name" value="Aspartic endopeptidase (AP1)"/>
    <property type="match status" value="1"/>
</dbReference>
<evidence type="ECO:0000256" key="3">
    <source>
        <dbReference type="ARBA" id="ARBA00022750"/>
    </source>
</evidence>
<gene>
    <name evidence="9" type="ORF">BDV96DRAFT_37702</name>
</gene>
<keyword evidence="3 6" id="KW-0064">Aspartyl protease</keyword>
<comment type="similarity">
    <text evidence="1 6">Belongs to the peptidase A1 family.</text>
</comment>
<dbReference type="AlphaFoldDB" id="A0A6A5ZBN3"/>
<evidence type="ECO:0000313" key="10">
    <source>
        <dbReference type="Proteomes" id="UP000799770"/>
    </source>
</evidence>
<dbReference type="InterPro" id="IPR034163">
    <property type="entry name" value="Aspergillopepsin-like_cat_dom"/>
</dbReference>
<dbReference type="CDD" id="cd06097">
    <property type="entry name" value="Aspergillopepsin_like"/>
    <property type="match status" value="1"/>
</dbReference>
<feature type="region of interest" description="Disordered" evidence="7">
    <location>
        <begin position="75"/>
        <end position="96"/>
    </location>
</feature>
<evidence type="ECO:0000256" key="5">
    <source>
        <dbReference type="PIRSR" id="PIRSR601461-1"/>
    </source>
</evidence>
<dbReference type="PROSITE" id="PS51767">
    <property type="entry name" value="PEPTIDASE_A1"/>
    <property type="match status" value="1"/>
</dbReference>
<protein>
    <submittedName>
        <fullName evidence="9">Aspergillopepsin A</fullName>
    </submittedName>
</protein>
<name>A0A6A5ZBN3_9PLEO</name>
<dbReference type="InterPro" id="IPR001969">
    <property type="entry name" value="Aspartic_peptidase_AS"/>
</dbReference>